<dbReference type="GO" id="GO:0046872">
    <property type="term" value="F:metal ion binding"/>
    <property type="evidence" value="ECO:0007669"/>
    <property type="project" value="UniProtKB-KW"/>
</dbReference>
<keyword evidence="2" id="KW-1133">Transmembrane helix</keyword>
<dbReference type="UniPathway" id="UPA00084">
    <property type="reaction ID" value="UER00504"/>
</dbReference>
<comment type="subcellular location">
    <subcellularLocation>
        <location evidence="1">Cell inner membrane</location>
        <topology evidence="1">Multi-pass membrane protein</topology>
    </subcellularLocation>
</comment>
<evidence type="ECO:0000313" key="4">
    <source>
        <dbReference type="EMBL" id="SMB23817.1"/>
    </source>
</evidence>
<dbReference type="GO" id="GO:0006655">
    <property type="term" value="P:phosphatidylglycerol biosynthetic process"/>
    <property type="evidence" value="ECO:0007669"/>
    <property type="project" value="UniProtKB-UniPathway"/>
</dbReference>
<dbReference type="PANTHER" id="PTHR36305">
    <property type="entry name" value="PHOSPHATIDYLGLYCEROPHOSPHATASE A"/>
    <property type="match status" value="1"/>
</dbReference>
<evidence type="ECO:0000313" key="5">
    <source>
        <dbReference type="Proteomes" id="UP000242886"/>
    </source>
</evidence>
<comment type="cofactor">
    <cofactor evidence="1">
        <name>Mg(2+)</name>
        <dbReference type="ChEBI" id="CHEBI:18420"/>
    </cofactor>
</comment>
<protein>
    <recommendedName>
        <fullName evidence="1">Phosphatidylglycerophosphatase A</fullName>
        <ecNumber evidence="1">3.1.3.27</ecNumber>
    </recommendedName>
    <alternativeName>
        <fullName evidence="1">Phosphatidylglycerolphosphate phosphatase A</fullName>
    </alternativeName>
</protein>
<dbReference type="SUPFAM" id="SSF101307">
    <property type="entry name" value="YutG-like"/>
    <property type="match status" value="1"/>
</dbReference>
<keyword evidence="1" id="KW-0997">Cell inner membrane</keyword>
<dbReference type="EC" id="3.1.3.27" evidence="1"/>
<reference evidence="4" key="1">
    <citation type="submission" date="2017-03" db="EMBL/GenBank/DDBJ databases">
        <authorList>
            <consortium name="AG Boll"/>
        </authorList>
    </citation>
    <scope>NUCLEOTIDE SEQUENCE [LARGE SCALE GENOMIC DNA]</scope>
    <source>
        <strain evidence="4">Chol</strain>
    </source>
</reference>
<feature type="transmembrane region" description="Helical" evidence="2">
    <location>
        <begin position="57"/>
        <end position="75"/>
    </location>
</feature>
<feature type="transmembrane region" description="Helical" evidence="2">
    <location>
        <begin position="96"/>
        <end position="121"/>
    </location>
</feature>
<gene>
    <name evidence="4" type="primary">pgpA</name>
    <name evidence="4" type="ORF">SDENCHOL_10928</name>
</gene>
<comment type="pathway">
    <text evidence="1">Phospholipid metabolism; phosphatidylglycerol biosynthesis; phosphatidylglycerol from CDP-diacylglycerol: step 2/2.</text>
</comment>
<comment type="catalytic activity">
    <reaction evidence="1">
        <text>a 1,2-diacyl-sn-glycero-3-phospho-(1'-sn-glycero-3'-phosphate) + H2O = a 1,2-diacyl-sn-glycero-3-phospho-(1'-sn-glycerol) + phosphate</text>
        <dbReference type="Rhea" id="RHEA:33751"/>
        <dbReference type="ChEBI" id="CHEBI:15377"/>
        <dbReference type="ChEBI" id="CHEBI:43474"/>
        <dbReference type="ChEBI" id="CHEBI:60110"/>
        <dbReference type="ChEBI" id="CHEBI:64716"/>
        <dbReference type="EC" id="3.1.3.27"/>
    </reaction>
</comment>
<dbReference type="PIRSF" id="PIRSF006162">
    <property type="entry name" value="PgpA"/>
    <property type="match status" value="1"/>
</dbReference>
<keyword evidence="1" id="KW-1208">Phospholipid metabolism</keyword>
<dbReference type="InterPro" id="IPR036681">
    <property type="entry name" value="PgpA-like_sf"/>
</dbReference>
<dbReference type="InterPro" id="IPR026037">
    <property type="entry name" value="PgpA"/>
</dbReference>
<dbReference type="RefSeq" id="WP_154716167.1">
    <property type="nucleotide sequence ID" value="NZ_LT837803.1"/>
</dbReference>
<evidence type="ECO:0000259" key="3">
    <source>
        <dbReference type="Pfam" id="PF04608"/>
    </source>
</evidence>
<dbReference type="GO" id="GO:0009395">
    <property type="term" value="P:phospholipid catabolic process"/>
    <property type="evidence" value="ECO:0007669"/>
    <property type="project" value="UniProtKB-KW"/>
</dbReference>
<keyword evidence="1 2" id="KW-0812">Transmembrane</keyword>
<evidence type="ECO:0000256" key="1">
    <source>
        <dbReference type="PIRNR" id="PIRNR006162"/>
    </source>
</evidence>
<dbReference type="CDD" id="cd06971">
    <property type="entry name" value="PgpA"/>
    <property type="match status" value="1"/>
</dbReference>
<comment type="function">
    <text evidence="1">Lipid phosphatase which dephosphorylates phosphatidylglycerophosphate (PGP) to phosphatidylglycerol (PG).</text>
</comment>
<keyword evidence="1 2" id="KW-0472">Membrane</keyword>
<keyword evidence="1" id="KW-0442">Lipid degradation</keyword>
<keyword evidence="1" id="KW-0595">Phospholipid degradation</keyword>
<feature type="transmembrane region" description="Helical" evidence="2">
    <location>
        <begin position="141"/>
        <end position="165"/>
    </location>
</feature>
<dbReference type="GO" id="GO:0008962">
    <property type="term" value="F:phosphatidylglycerophosphatase activity"/>
    <property type="evidence" value="ECO:0007669"/>
    <property type="project" value="UniProtKB-EC"/>
</dbReference>
<accession>A0A7Z7HPY4</accession>
<proteinExistence type="predicted"/>
<feature type="transmembrane region" description="Helical" evidence="2">
    <location>
        <begin position="21"/>
        <end position="45"/>
    </location>
</feature>
<dbReference type="EMBL" id="LT837803">
    <property type="protein sequence ID" value="SMB23817.1"/>
    <property type="molecule type" value="Genomic_DNA"/>
</dbReference>
<dbReference type="PANTHER" id="PTHR36305:SF1">
    <property type="entry name" value="PHOSPHATIDYLGLYCEROPHOSPHATASE A"/>
    <property type="match status" value="1"/>
</dbReference>
<dbReference type="AlphaFoldDB" id="A0A7Z7HPY4"/>
<keyword evidence="1" id="KW-0460">Magnesium</keyword>
<name>A0A7Z7HPY4_9PROT</name>
<organism evidence="4 5">
    <name type="scientific">Sterolibacterium denitrificans</name>
    <dbReference type="NCBI Taxonomy" id="157592"/>
    <lineage>
        <taxon>Bacteria</taxon>
        <taxon>Pseudomonadati</taxon>
        <taxon>Pseudomonadota</taxon>
        <taxon>Betaproteobacteria</taxon>
        <taxon>Nitrosomonadales</taxon>
        <taxon>Sterolibacteriaceae</taxon>
        <taxon>Sterolibacterium</taxon>
    </lineage>
</organism>
<keyword evidence="5" id="KW-1185">Reference proteome</keyword>
<evidence type="ECO:0000256" key="2">
    <source>
        <dbReference type="SAM" id="Phobius"/>
    </source>
</evidence>
<dbReference type="InterPro" id="IPR007686">
    <property type="entry name" value="YutG/PgpA"/>
</dbReference>
<dbReference type="GO" id="GO:0005886">
    <property type="term" value="C:plasma membrane"/>
    <property type="evidence" value="ECO:0007669"/>
    <property type="project" value="UniProtKB-SubCell"/>
</dbReference>
<dbReference type="Proteomes" id="UP000242886">
    <property type="component" value="Chromosome SDENCHOL"/>
</dbReference>
<dbReference type="Pfam" id="PF04608">
    <property type="entry name" value="PgpA"/>
    <property type="match status" value="1"/>
</dbReference>
<keyword evidence="1" id="KW-1003">Cell membrane</keyword>
<feature type="domain" description="YutG/PgpA" evidence="3">
    <location>
        <begin position="22"/>
        <end position="161"/>
    </location>
</feature>
<sequence>MKIKKNPPPPWPFLFRSPHHFIACGLGSGLSPWASGTVGTLFAWLTYPALRMVVPDATAFALCLAFALAYGVLACERTGQALGVADHGAIVWDEIVPFWCVLLLTPTGIIWQLAAFLLFRFFDIVKPPPANWFDRHMKNGFGVMMDDVVAAAYTLAVILLAKVALA</sequence>
<keyword evidence="1" id="KW-0479">Metal-binding</keyword>
<keyword evidence="1" id="KW-0443">Lipid metabolism</keyword>
<keyword evidence="1 4" id="KW-0378">Hydrolase</keyword>